<keyword evidence="5 8" id="KW-0406">Ion transport</keyword>
<organism evidence="13 16">
    <name type="scientific">Didymodactylos carnosus</name>
    <dbReference type="NCBI Taxonomy" id="1234261"/>
    <lineage>
        <taxon>Eukaryota</taxon>
        <taxon>Metazoa</taxon>
        <taxon>Spiralia</taxon>
        <taxon>Gnathifera</taxon>
        <taxon>Rotifera</taxon>
        <taxon>Eurotatoria</taxon>
        <taxon>Bdelloidea</taxon>
        <taxon>Philodinida</taxon>
        <taxon>Philodinidae</taxon>
        <taxon>Didymodactylos</taxon>
    </lineage>
</organism>
<dbReference type="Proteomes" id="UP000681722">
    <property type="component" value="Unassembled WGS sequence"/>
</dbReference>
<dbReference type="InterPro" id="IPR013099">
    <property type="entry name" value="K_chnl_dom"/>
</dbReference>
<dbReference type="OrthoDB" id="297496at2759"/>
<dbReference type="PANTHER" id="PTHR11003:SF334">
    <property type="entry name" value="FI03418P"/>
    <property type="match status" value="1"/>
</dbReference>
<feature type="transmembrane region" description="Helical" evidence="10">
    <location>
        <begin position="201"/>
        <end position="222"/>
    </location>
</feature>
<keyword evidence="4 10" id="KW-1133">Transmembrane helix</keyword>
<dbReference type="EMBL" id="CAJNOK010002630">
    <property type="protein sequence ID" value="CAF0868537.1"/>
    <property type="molecule type" value="Genomic_DNA"/>
</dbReference>
<evidence type="ECO:0000313" key="15">
    <source>
        <dbReference type="EMBL" id="CAF3682500.1"/>
    </source>
</evidence>
<keyword evidence="7 8" id="KW-0407">Ion channel</keyword>
<dbReference type="EMBL" id="CAJNOQ010001508">
    <property type="protein sequence ID" value="CAF0899813.1"/>
    <property type="molecule type" value="Genomic_DNA"/>
</dbReference>
<feature type="transmembrane region" description="Helical" evidence="10">
    <location>
        <begin position="331"/>
        <end position="349"/>
    </location>
</feature>
<keyword evidence="6 10" id="KW-0472">Membrane</keyword>
<evidence type="ECO:0000259" key="11">
    <source>
        <dbReference type="Pfam" id="PF07885"/>
    </source>
</evidence>
<comment type="caution">
    <text evidence="13">The sequence shown here is derived from an EMBL/GenBank/DDBJ whole genome shotgun (WGS) entry which is preliminary data.</text>
</comment>
<evidence type="ECO:0000256" key="5">
    <source>
        <dbReference type="ARBA" id="ARBA00023065"/>
    </source>
</evidence>
<feature type="region of interest" description="Disordered" evidence="9">
    <location>
        <begin position="419"/>
        <end position="451"/>
    </location>
</feature>
<dbReference type="GO" id="GO:0030322">
    <property type="term" value="P:stabilization of membrane potential"/>
    <property type="evidence" value="ECO:0007669"/>
    <property type="project" value="TreeGrafter"/>
</dbReference>
<evidence type="ECO:0000256" key="3">
    <source>
        <dbReference type="ARBA" id="ARBA00022692"/>
    </source>
</evidence>
<evidence type="ECO:0000313" key="14">
    <source>
        <dbReference type="EMBL" id="CAF3653372.1"/>
    </source>
</evidence>
<dbReference type="Proteomes" id="UP000663829">
    <property type="component" value="Unassembled WGS sequence"/>
</dbReference>
<evidence type="ECO:0000313" key="13">
    <source>
        <dbReference type="EMBL" id="CAF0899813.1"/>
    </source>
</evidence>
<sequence length="479" mass="54544">MHRSTRIRMPFPSPPVYDTYLASSHEQETVEIDSDNNYIKYFQTNSKTRSCLKKTAKFLFSHLGLVGLVVVYSVAGGFLFELLEQHEEMKNCQQAQGDQQTSINQLKQTLVSYIQFNTTSSGADSTKDNMTTAYQKIGSMLIDFRTNVLNITSTFKYEGQDCSEVNKWTFPGALLFSITVITTIGFGNITPVTWEGQICCLCYATIGIPIFLLCVANISGVLGEMFRFLYSKIICRPCYTIKRKRHRIKMKKQQELHMAAGWTMDDDYDMDTRGNGNKIQHQYDDTDDDTISGKDRVTVPLTITMFIIAGYIWAGSVLFHEFEEWTMIQSGYFCFITLATIGFGDFVPGQRKDDPNSGAKLMLGAIYVLFGMAILAMCFDLMQEEIVAKFRWIGEKIGIIEDDDGPDKRLRQQVAMQDEKNETTHDIYDDNNGTTQQNKISNTLRTPSPRINQVYPAPQNYTESDTLHLRLIKHDNLIL</sequence>
<keyword evidence="3 8" id="KW-0812">Transmembrane</keyword>
<feature type="transmembrane region" description="Helical" evidence="10">
    <location>
        <begin position="361"/>
        <end position="382"/>
    </location>
</feature>
<proteinExistence type="inferred from homology"/>
<keyword evidence="16" id="KW-1185">Reference proteome</keyword>
<dbReference type="PRINTS" id="PR01333">
    <property type="entry name" value="2POREKCHANEL"/>
</dbReference>
<feature type="transmembrane region" description="Helical" evidence="10">
    <location>
        <begin position="58"/>
        <end position="80"/>
    </location>
</feature>
<dbReference type="Proteomes" id="UP000682733">
    <property type="component" value="Unassembled WGS sequence"/>
</dbReference>
<evidence type="ECO:0000256" key="4">
    <source>
        <dbReference type="ARBA" id="ARBA00022989"/>
    </source>
</evidence>
<dbReference type="Proteomes" id="UP000677228">
    <property type="component" value="Unassembled WGS sequence"/>
</dbReference>
<dbReference type="EMBL" id="CAJOBA010002631">
    <property type="protein sequence ID" value="CAF3653372.1"/>
    <property type="molecule type" value="Genomic_DNA"/>
</dbReference>
<keyword evidence="2 8" id="KW-0813">Transport</keyword>
<feature type="compositionally biased region" description="Polar residues" evidence="9">
    <location>
        <begin position="431"/>
        <end position="451"/>
    </location>
</feature>
<gene>
    <name evidence="13" type="ORF">GPM918_LOCUS8574</name>
    <name evidence="12" type="ORF">OVA965_LOCUS8008</name>
    <name evidence="15" type="ORF">SRO942_LOCUS8574</name>
    <name evidence="14" type="ORF">TMI583_LOCUS8004</name>
</gene>
<dbReference type="Gene3D" id="1.10.287.70">
    <property type="match status" value="1"/>
</dbReference>
<evidence type="ECO:0000256" key="8">
    <source>
        <dbReference type="RuleBase" id="RU003857"/>
    </source>
</evidence>
<dbReference type="Pfam" id="PF07885">
    <property type="entry name" value="Ion_trans_2"/>
    <property type="match status" value="2"/>
</dbReference>
<feature type="domain" description="Potassium channel" evidence="11">
    <location>
        <begin position="159"/>
        <end position="221"/>
    </location>
</feature>
<dbReference type="SUPFAM" id="SSF81324">
    <property type="entry name" value="Voltage-gated potassium channels"/>
    <property type="match status" value="2"/>
</dbReference>
<dbReference type="GO" id="GO:0005886">
    <property type="term" value="C:plasma membrane"/>
    <property type="evidence" value="ECO:0007669"/>
    <property type="project" value="TreeGrafter"/>
</dbReference>
<reference evidence="13" key="1">
    <citation type="submission" date="2021-02" db="EMBL/GenBank/DDBJ databases">
        <authorList>
            <person name="Nowell W R."/>
        </authorList>
    </citation>
    <scope>NUCLEOTIDE SEQUENCE</scope>
</reference>
<accession>A0A813ZKJ3</accession>
<name>A0A813ZKJ3_9BILA</name>
<evidence type="ECO:0000256" key="10">
    <source>
        <dbReference type="SAM" id="Phobius"/>
    </source>
</evidence>
<feature type="transmembrane region" description="Helical" evidence="10">
    <location>
        <begin position="168"/>
        <end position="189"/>
    </location>
</feature>
<feature type="transmembrane region" description="Helical" evidence="10">
    <location>
        <begin position="297"/>
        <end position="319"/>
    </location>
</feature>
<feature type="domain" description="Potassium channel" evidence="11">
    <location>
        <begin position="307"/>
        <end position="385"/>
    </location>
</feature>
<dbReference type="InterPro" id="IPR003280">
    <property type="entry name" value="2pore_dom_K_chnl"/>
</dbReference>
<dbReference type="GO" id="GO:0015271">
    <property type="term" value="F:outward rectifier potassium channel activity"/>
    <property type="evidence" value="ECO:0007669"/>
    <property type="project" value="TreeGrafter"/>
</dbReference>
<dbReference type="EMBL" id="CAJOBC010001508">
    <property type="protein sequence ID" value="CAF3682500.1"/>
    <property type="molecule type" value="Genomic_DNA"/>
</dbReference>
<evidence type="ECO:0000256" key="1">
    <source>
        <dbReference type="ARBA" id="ARBA00004141"/>
    </source>
</evidence>
<evidence type="ECO:0000256" key="7">
    <source>
        <dbReference type="ARBA" id="ARBA00023303"/>
    </source>
</evidence>
<comment type="similarity">
    <text evidence="8">Belongs to the two pore domain potassium channel (TC 1.A.1.8) family.</text>
</comment>
<evidence type="ECO:0000313" key="12">
    <source>
        <dbReference type="EMBL" id="CAF0868537.1"/>
    </source>
</evidence>
<dbReference type="PANTHER" id="PTHR11003">
    <property type="entry name" value="POTASSIUM CHANNEL, SUBFAMILY K"/>
    <property type="match status" value="1"/>
</dbReference>
<feature type="compositionally biased region" description="Basic and acidic residues" evidence="9">
    <location>
        <begin position="419"/>
        <end position="428"/>
    </location>
</feature>
<evidence type="ECO:0000313" key="16">
    <source>
        <dbReference type="Proteomes" id="UP000663829"/>
    </source>
</evidence>
<dbReference type="AlphaFoldDB" id="A0A813ZKJ3"/>
<dbReference type="GO" id="GO:0022841">
    <property type="term" value="F:potassium ion leak channel activity"/>
    <property type="evidence" value="ECO:0007669"/>
    <property type="project" value="TreeGrafter"/>
</dbReference>
<protein>
    <recommendedName>
        <fullName evidence="11">Potassium channel domain-containing protein</fullName>
    </recommendedName>
</protein>
<evidence type="ECO:0000256" key="2">
    <source>
        <dbReference type="ARBA" id="ARBA00022448"/>
    </source>
</evidence>
<evidence type="ECO:0000256" key="9">
    <source>
        <dbReference type="SAM" id="MobiDB-lite"/>
    </source>
</evidence>
<evidence type="ECO:0000256" key="6">
    <source>
        <dbReference type="ARBA" id="ARBA00023136"/>
    </source>
</evidence>
<comment type="subcellular location">
    <subcellularLocation>
        <location evidence="1">Membrane</location>
        <topology evidence="1">Multi-pass membrane protein</topology>
    </subcellularLocation>
</comment>